<sequence length="102" mass="11326">ISLASEHGSFPAVPVEIVDQDRKPVSQSEYDALVQRAKLLQQKNDTLIHKLCGSGGGSNGGGDNRNDRNIIIKQLNDELIKAREEAEREQKWRKETADLCAI</sequence>
<protein>
    <submittedName>
        <fullName evidence="1">Uncharacterized protein</fullName>
    </submittedName>
</protein>
<dbReference type="Proteomes" id="UP000075901">
    <property type="component" value="Unassembled WGS sequence"/>
</dbReference>
<dbReference type="AlphaFoldDB" id="A0A182S8K7"/>
<reference evidence="2" key="1">
    <citation type="submission" date="2013-09" db="EMBL/GenBank/DDBJ databases">
        <title>The Genome Sequence of Anopheles maculatus species B.</title>
        <authorList>
            <consortium name="The Broad Institute Genomics Platform"/>
            <person name="Neafsey D.E."/>
            <person name="Besansky N."/>
            <person name="Howell P."/>
            <person name="Walton C."/>
            <person name="Young S.K."/>
            <person name="Zeng Q."/>
            <person name="Gargeya S."/>
            <person name="Fitzgerald M."/>
            <person name="Haas B."/>
            <person name="Abouelleil A."/>
            <person name="Allen A.W."/>
            <person name="Alvarado L."/>
            <person name="Arachchi H.M."/>
            <person name="Berlin A.M."/>
            <person name="Chapman S.B."/>
            <person name="Gainer-Dewar J."/>
            <person name="Goldberg J."/>
            <person name="Griggs A."/>
            <person name="Gujja S."/>
            <person name="Hansen M."/>
            <person name="Howarth C."/>
            <person name="Imamovic A."/>
            <person name="Ireland A."/>
            <person name="Larimer J."/>
            <person name="McCowan C."/>
            <person name="Murphy C."/>
            <person name="Pearson M."/>
            <person name="Poon T.W."/>
            <person name="Priest M."/>
            <person name="Roberts A."/>
            <person name="Saif S."/>
            <person name="Shea T."/>
            <person name="Sisk P."/>
            <person name="Sykes S."/>
            <person name="Wortman J."/>
            <person name="Nusbaum C."/>
            <person name="Birren B."/>
        </authorList>
    </citation>
    <scope>NUCLEOTIDE SEQUENCE [LARGE SCALE GENOMIC DNA]</scope>
    <source>
        <strain evidence="2">maculatus3</strain>
    </source>
</reference>
<accession>A0A182S8K7</accession>
<name>A0A182S8K7_9DIPT</name>
<dbReference type="VEuPathDB" id="VectorBase:AMAM001847"/>
<evidence type="ECO:0000313" key="1">
    <source>
        <dbReference type="EnsemblMetazoa" id="AMAM001847-PA"/>
    </source>
</evidence>
<evidence type="ECO:0000313" key="2">
    <source>
        <dbReference type="Proteomes" id="UP000075901"/>
    </source>
</evidence>
<dbReference type="EnsemblMetazoa" id="AMAM001847-RA">
    <property type="protein sequence ID" value="AMAM001847-PA"/>
    <property type="gene ID" value="AMAM001847"/>
</dbReference>
<organism evidence="1 2">
    <name type="scientific">Anopheles maculatus</name>
    <dbReference type="NCBI Taxonomy" id="74869"/>
    <lineage>
        <taxon>Eukaryota</taxon>
        <taxon>Metazoa</taxon>
        <taxon>Ecdysozoa</taxon>
        <taxon>Arthropoda</taxon>
        <taxon>Hexapoda</taxon>
        <taxon>Insecta</taxon>
        <taxon>Pterygota</taxon>
        <taxon>Neoptera</taxon>
        <taxon>Endopterygota</taxon>
        <taxon>Diptera</taxon>
        <taxon>Nematocera</taxon>
        <taxon>Culicoidea</taxon>
        <taxon>Culicidae</taxon>
        <taxon>Anophelinae</taxon>
        <taxon>Anopheles</taxon>
        <taxon>Anopheles maculatus group</taxon>
    </lineage>
</organism>
<reference evidence="1" key="2">
    <citation type="submission" date="2020-05" db="UniProtKB">
        <authorList>
            <consortium name="EnsemblMetazoa"/>
        </authorList>
    </citation>
    <scope>IDENTIFICATION</scope>
    <source>
        <strain evidence="1">maculatus3</strain>
    </source>
</reference>
<keyword evidence="2" id="KW-1185">Reference proteome</keyword>
<proteinExistence type="predicted"/>